<dbReference type="GO" id="GO:0000166">
    <property type="term" value="F:nucleotide binding"/>
    <property type="evidence" value="ECO:0007669"/>
    <property type="project" value="UniProtKB-KW"/>
</dbReference>
<dbReference type="SMR" id="A2DLQ6"/>
<feature type="transmembrane region" description="Helical" evidence="7">
    <location>
        <begin position="223"/>
        <end position="245"/>
    </location>
</feature>
<dbReference type="InterPro" id="IPR029787">
    <property type="entry name" value="Nucleotide_cyclase"/>
</dbReference>
<dbReference type="Pfam" id="PF00211">
    <property type="entry name" value="Guanylate_cyc"/>
    <property type="match status" value="1"/>
</dbReference>
<evidence type="ECO:0000256" key="6">
    <source>
        <dbReference type="ARBA" id="ARBA00023239"/>
    </source>
</evidence>
<accession>A2DLQ6</accession>
<feature type="transmembrane region" description="Helical" evidence="7">
    <location>
        <begin position="42"/>
        <end position="63"/>
    </location>
</feature>
<feature type="transmembrane region" description="Helical" evidence="7">
    <location>
        <begin position="316"/>
        <end position="336"/>
    </location>
</feature>
<keyword evidence="5 7" id="KW-0472">Membrane</keyword>
<feature type="transmembrane region" description="Helical" evidence="7">
    <location>
        <begin position="839"/>
        <end position="861"/>
    </location>
</feature>
<comment type="subcellular location">
    <subcellularLocation>
        <location evidence="1">Membrane</location>
    </subcellularLocation>
</comment>
<evidence type="ECO:0000256" key="7">
    <source>
        <dbReference type="SAM" id="Phobius"/>
    </source>
</evidence>
<dbReference type="InParanoid" id="A2DLQ6"/>
<dbReference type="VEuPathDB" id="TrichDB:TVAG_062940"/>
<keyword evidence="10" id="KW-1185">Reference proteome</keyword>
<dbReference type="OrthoDB" id="60033at2759"/>
<evidence type="ECO:0000256" key="2">
    <source>
        <dbReference type="ARBA" id="ARBA00022692"/>
    </source>
</evidence>
<feature type="domain" description="Guanylate cyclase" evidence="8">
    <location>
        <begin position="1368"/>
        <end position="1500"/>
    </location>
</feature>
<dbReference type="GO" id="GO:0007168">
    <property type="term" value="P:receptor guanylyl cyclase signaling pathway"/>
    <property type="evidence" value="ECO:0000318"/>
    <property type="project" value="GO_Central"/>
</dbReference>
<sequence length="1545" mass="174971">MENNTNHSRGSTSFSSNLSMSVTNRWAGMIEQSVYKKTRNSLFQLISYVYIQCPSMFIMHTIVSIFRLLQFVGPLFFVSYKTLWSSGSMSSTIVSLFSVFFHIFPPSIRESCTIPFLGVYVGLLGLFFIFTIYCAFYYKQNAKLPDWVPIFIYVFLNTFGYLLHPIAFQLGGEELSLLIMGKSSINHKASIALLCLTLIFFGIYTWLIATITSTSILFNPTSLLSVVGRPQLMIFILTNVVTLLISTGTSLTKIPRLVLLGVAGIGYIISIMIPFIDGGFISFLHSSLIFATSMAGPLLCIGCIVLEVLNVKGTEVVIILILAIWGIMYVVSILILNARRRKILLLLDEIEESQEAFERVKSPRYFSEICVQGFANAHPICISCTIFTYATNAWQDNVLIWVLYAKFATIYPEETMKIGWIQHQMMSLHIKGATSKHIQEEIITIIRTREINISAELKKKLNRLNKKVQLVKNKLRHIWDLVIQGNTGDMDTYITLTYNSIEDTLAEYNHIMRQYPNSRFVARSYARFMLEVLADHEKFNEWAEKSKLLQRGITVKPDHAHELGVYYFPNLPQKLEVGENQVQGQNPDSESNFMEMDGEYDEKTATSMEQSIALRRQIENLRIPSTFHSTIQRILIIFILFLLPIVAATVLIFSKTKTYSEPLTYLQSVSLLRTYLFMTVSFGVHYIHTELDLVKPIESNGLAGPSSLGGTFNLTQQFSYLLNELTSTVQDLNGLRAIAQGNVDMDSARHHLFGNFLNFTQFKNTTSNKTELTSVSVGIMEIVTQLSHLTDKAFNTSIYEDPKIVTPTYNAVPVADAISLCLNDINNYMDDHHEYITKILLILQIVCYILIPVLLFVFLYVEIKHINNNKLTIYKCMTSLPKNVVSGISDSFKMMKDEQQSENASHTEQDSKINKQEENMLKIFATATDSSGSKFSDAILMVTCTVLSVILAVLMIYFIDQLFMTMSISIHDSAPNMDNLMGAFAYQCSMMMMLSIVSSENVGYSIHGEKSEDIITKINTQLVSSLAYFHKARYGKEDGSTRPFNEFNEAIVELNEKSHCSTSNIVVPKNMRESYECLSLEMLYYSVETIIESLTQPMEQNHQLFFPNETTLTNLWDIETEFLYDKFFHPIFTEIIPFIEDSLLKSETSKLIVIYVIFVLELLVELYVIYHFKIEEQYMRFALKLLLHCTPSTITQIPLIVNVLGGNFKSIKGDSTLLNKQFFDEVLVQLPDPLIIVDESGCISSVNTQGQRMFQQPNLIGTKMSEFWSLDAFERSIYNLRKQPPQEEEITYVDTTNTKFNLSVKSLSFNQVTAYLFKDITQNVRYNTLIDEERGKSDKLLESILPAKLVRRVQQGEKNISFSVQSASVVFMDIVSFTPWCGSLPANRVMEILNRLYKEFDAKVASFPTMTKIKCIGDCYMAAGGIFAEINQPAVHAKEIVEFGIEAIGAVGVVNEETKQSLQIRVGINTGGPLVAGVLGSGKPTFEILGPTINMAQQMEHHGVPMQVHISRAVYELIYGGNFKIKERGQIEIKNGTVVTYLVSP</sequence>
<evidence type="ECO:0000313" key="10">
    <source>
        <dbReference type="Proteomes" id="UP000001542"/>
    </source>
</evidence>
<feature type="transmembrane region" description="Helical" evidence="7">
    <location>
        <begin position="150"/>
        <end position="170"/>
    </location>
</feature>
<dbReference type="PANTHER" id="PTHR11920:SF335">
    <property type="entry name" value="GUANYLATE CYCLASE"/>
    <property type="match status" value="1"/>
</dbReference>
<dbReference type="SMART" id="SM00091">
    <property type="entry name" value="PAS"/>
    <property type="match status" value="1"/>
</dbReference>
<feature type="transmembrane region" description="Helical" evidence="7">
    <location>
        <begin position="191"/>
        <end position="211"/>
    </location>
</feature>
<reference evidence="9" key="1">
    <citation type="submission" date="2006-10" db="EMBL/GenBank/DDBJ databases">
        <authorList>
            <person name="Amadeo P."/>
            <person name="Zhao Q."/>
            <person name="Wortman J."/>
            <person name="Fraser-Liggett C."/>
            <person name="Carlton J."/>
        </authorList>
    </citation>
    <scope>NUCLEOTIDE SEQUENCE</scope>
    <source>
        <strain evidence="9">G3</strain>
    </source>
</reference>
<dbReference type="PROSITE" id="PS50125">
    <property type="entry name" value="GUANYLATE_CYCLASE_2"/>
    <property type="match status" value="1"/>
</dbReference>
<keyword evidence="6" id="KW-0456">Lyase</keyword>
<dbReference type="CDD" id="cd07302">
    <property type="entry name" value="CHD"/>
    <property type="match status" value="1"/>
</dbReference>
<feature type="transmembrane region" description="Helical" evidence="7">
    <location>
        <begin position="83"/>
        <end position="104"/>
    </location>
</feature>
<keyword evidence="2 7" id="KW-0812">Transmembrane</keyword>
<dbReference type="SMART" id="SM00044">
    <property type="entry name" value="CYCc"/>
    <property type="match status" value="1"/>
</dbReference>
<dbReference type="STRING" id="5722.A2DLQ6"/>
<keyword evidence="4 7" id="KW-1133">Transmembrane helix</keyword>
<feature type="transmembrane region" description="Helical" evidence="7">
    <location>
        <begin position="257"/>
        <end position="276"/>
    </location>
</feature>
<feature type="transmembrane region" description="Helical" evidence="7">
    <location>
        <begin position="116"/>
        <end position="138"/>
    </location>
</feature>
<feature type="transmembrane region" description="Helical" evidence="7">
    <location>
        <begin position="634"/>
        <end position="653"/>
    </location>
</feature>
<feature type="transmembrane region" description="Helical" evidence="7">
    <location>
        <begin position="1152"/>
        <end position="1170"/>
    </location>
</feature>
<dbReference type="RefSeq" id="XP_001579675.1">
    <property type="nucleotide sequence ID" value="XM_001579625.1"/>
</dbReference>
<dbReference type="eggNOG" id="KOG4171">
    <property type="taxonomic scope" value="Eukaryota"/>
</dbReference>
<evidence type="ECO:0000256" key="3">
    <source>
        <dbReference type="ARBA" id="ARBA00022741"/>
    </source>
</evidence>
<feature type="transmembrane region" description="Helical" evidence="7">
    <location>
        <begin position="288"/>
        <end position="309"/>
    </location>
</feature>
<protein>
    <submittedName>
        <fullName evidence="9">Adenylate and Guanylate cyclase catalytic domain containing protein</fullName>
    </submittedName>
</protein>
<organism evidence="9 10">
    <name type="scientific">Trichomonas vaginalis (strain ATCC PRA-98 / G3)</name>
    <dbReference type="NCBI Taxonomy" id="412133"/>
    <lineage>
        <taxon>Eukaryota</taxon>
        <taxon>Metamonada</taxon>
        <taxon>Parabasalia</taxon>
        <taxon>Trichomonadida</taxon>
        <taxon>Trichomonadidae</taxon>
        <taxon>Trichomonas</taxon>
    </lineage>
</organism>
<feature type="transmembrane region" description="Helical" evidence="7">
    <location>
        <begin position="938"/>
        <end position="959"/>
    </location>
</feature>
<gene>
    <name evidence="9" type="ORF">TVAG_062940</name>
</gene>
<dbReference type="EMBL" id="DS113216">
    <property type="protein sequence ID" value="EAY18689.1"/>
    <property type="molecule type" value="Genomic_DNA"/>
</dbReference>
<dbReference type="Gene3D" id="3.30.450.20">
    <property type="entry name" value="PAS domain"/>
    <property type="match status" value="1"/>
</dbReference>
<dbReference type="Proteomes" id="UP000001542">
    <property type="component" value="Unassembled WGS sequence"/>
</dbReference>
<evidence type="ECO:0000256" key="1">
    <source>
        <dbReference type="ARBA" id="ARBA00004370"/>
    </source>
</evidence>
<evidence type="ECO:0000256" key="4">
    <source>
        <dbReference type="ARBA" id="ARBA00022989"/>
    </source>
</evidence>
<name>A2DLQ6_TRIV3</name>
<dbReference type="GO" id="GO:0001653">
    <property type="term" value="F:peptide receptor activity"/>
    <property type="evidence" value="ECO:0000318"/>
    <property type="project" value="GO_Central"/>
</dbReference>
<dbReference type="InterPro" id="IPR001054">
    <property type="entry name" value="A/G_cyclase"/>
</dbReference>
<dbReference type="VEuPathDB" id="TrichDB:TVAGG3_0581090"/>
<dbReference type="PANTHER" id="PTHR11920">
    <property type="entry name" value="GUANYLYL CYCLASE"/>
    <property type="match status" value="1"/>
</dbReference>
<dbReference type="GO" id="GO:0004383">
    <property type="term" value="F:guanylate cyclase activity"/>
    <property type="evidence" value="ECO:0000318"/>
    <property type="project" value="GO_Central"/>
</dbReference>
<dbReference type="InterPro" id="IPR000014">
    <property type="entry name" value="PAS"/>
</dbReference>
<dbReference type="InterPro" id="IPR050401">
    <property type="entry name" value="Cyclic_nucleotide_synthase"/>
</dbReference>
<dbReference type="KEGG" id="tva:5464203"/>
<dbReference type="Gene3D" id="3.30.70.1230">
    <property type="entry name" value="Nucleotide cyclase"/>
    <property type="match status" value="1"/>
</dbReference>
<dbReference type="GO" id="GO:0005886">
    <property type="term" value="C:plasma membrane"/>
    <property type="evidence" value="ECO:0000318"/>
    <property type="project" value="GO_Central"/>
</dbReference>
<evidence type="ECO:0000313" key="9">
    <source>
        <dbReference type="EMBL" id="EAY18689.1"/>
    </source>
</evidence>
<keyword evidence="3" id="KW-0547">Nucleotide-binding</keyword>
<evidence type="ECO:0000256" key="5">
    <source>
        <dbReference type="ARBA" id="ARBA00023136"/>
    </source>
</evidence>
<reference evidence="9" key="2">
    <citation type="journal article" date="2007" name="Science">
        <title>Draft genome sequence of the sexually transmitted pathogen Trichomonas vaginalis.</title>
        <authorList>
            <person name="Carlton J.M."/>
            <person name="Hirt R.P."/>
            <person name="Silva J.C."/>
            <person name="Delcher A.L."/>
            <person name="Schatz M."/>
            <person name="Zhao Q."/>
            <person name="Wortman J.R."/>
            <person name="Bidwell S.L."/>
            <person name="Alsmark U.C.M."/>
            <person name="Besteiro S."/>
            <person name="Sicheritz-Ponten T."/>
            <person name="Noel C.J."/>
            <person name="Dacks J.B."/>
            <person name="Foster P.G."/>
            <person name="Simillion C."/>
            <person name="Van de Peer Y."/>
            <person name="Miranda-Saavedra D."/>
            <person name="Barton G.J."/>
            <person name="Westrop G.D."/>
            <person name="Mueller S."/>
            <person name="Dessi D."/>
            <person name="Fiori P.L."/>
            <person name="Ren Q."/>
            <person name="Paulsen I."/>
            <person name="Zhang H."/>
            <person name="Bastida-Corcuera F.D."/>
            <person name="Simoes-Barbosa A."/>
            <person name="Brown M.T."/>
            <person name="Hayes R.D."/>
            <person name="Mukherjee M."/>
            <person name="Okumura C.Y."/>
            <person name="Schneider R."/>
            <person name="Smith A.J."/>
            <person name="Vanacova S."/>
            <person name="Villalvazo M."/>
            <person name="Haas B.J."/>
            <person name="Pertea M."/>
            <person name="Feldblyum T.V."/>
            <person name="Utterback T.R."/>
            <person name="Shu C.L."/>
            <person name="Osoegawa K."/>
            <person name="de Jong P.J."/>
            <person name="Hrdy I."/>
            <person name="Horvathova L."/>
            <person name="Zubacova Z."/>
            <person name="Dolezal P."/>
            <person name="Malik S.B."/>
            <person name="Logsdon J.M. Jr."/>
            <person name="Henze K."/>
            <person name="Gupta A."/>
            <person name="Wang C.C."/>
            <person name="Dunne R.L."/>
            <person name="Upcroft J.A."/>
            <person name="Upcroft P."/>
            <person name="White O."/>
            <person name="Salzberg S.L."/>
            <person name="Tang P."/>
            <person name="Chiu C.-H."/>
            <person name="Lee Y.-S."/>
            <person name="Embley T.M."/>
            <person name="Coombs G.H."/>
            <person name="Mottram J.C."/>
            <person name="Tachezy J."/>
            <person name="Fraser-Liggett C.M."/>
            <person name="Johnson P.J."/>
        </authorList>
    </citation>
    <scope>NUCLEOTIDE SEQUENCE [LARGE SCALE GENOMIC DNA]</scope>
    <source>
        <strain evidence="9">G3</strain>
    </source>
</reference>
<proteinExistence type="predicted"/>
<dbReference type="GO" id="GO:0006182">
    <property type="term" value="P:cGMP biosynthetic process"/>
    <property type="evidence" value="ECO:0000318"/>
    <property type="project" value="GO_Central"/>
</dbReference>
<dbReference type="GO" id="GO:0035556">
    <property type="term" value="P:intracellular signal transduction"/>
    <property type="evidence" value="ECO:0007669"/>
    <property type="project" value="InterPro"/>
</dbReference>
<evidence type="ECO:0000259" key="8">
    <source>
        <dbReference type="PROSITE" id="PS50125"/>
    </source>
</evidence>
<dbReference type="SUPFAM" id="SSF55073">
    <property type="entry name" value="Nucleotide cyclase"/>
    <property type="match status" value="1"/>
</dbReference>